<name>A0A1S1HCX0_9SPHN</name>
<dbReference type="OrthoDB" id="3698953at2"/>
<dbReference type="Pfam" id="PF18974">
    <property type="entry name" value="DUF5710"/>
    <property type="match status" value="1"/>
</dbReference>
<dbReference type="EMBL" id="MIPT01000001">
    <property type="protein sequence ID" value="OHT20064.1"/>
    <property type="molecule type" value="Genomic_DNA"/>
</dbReference>
<evidence type="ECO:0000313" key="3">
    <source>
        <dbReference type="Proteomes" id="UP000179467"/>
    </source>
</evidence>
<keyword evidence="3" id="KW-1185">Reference proteome</keyword>
<dbReference type="AlphaFoldDB" id="A0A1S1HCX0"/>
<accession>A0A1S1HCX0</accession>
<organism evidence="2 3">
    <name type="scientific">Edaphosphingomonas haloaromaticamans</name>
    <dbReference type="NCBI Taxonomy" id="653954"/>
    <lineage>
        <taxon>Bacteria</taxon>
        <taxon>Pseudomonadati</taxon>
        <taxon>Pseudomonadota</taxon>
        <taxon>Alphaproteobacteria</taxon>
        <taxon>Sphingomonadales</taxon>
        <taxon>Rhizorhabdaceae</taxon>
        <taxon>Edaphosphingomonas</taxon>
    </lineage>
</organism>
<gene>
    <name evidence="2" type="ORF">BHE75_02058</name>
</gene>
<dbReference type="InterPro" id="IPR043764">
    <property type="entry name" value="DUF5710"/>
</dbReference>
<protein>
    <recommendedName>
        <fullName evidence="1">DUF5710 domain-containing protein</fullName>
    </recommendedName>
</protein>
<feature type="domain" description="DUF5710" evidence="1">
    <location>
        <begin position="86"/>
        <end position="121"/>
    </location>
</feature>
<evidence type="ECO:0000259" key="1">
    <source>
        <dbReference type="Pfam" id="PF18974"/>
    </source>
</evidence>
<evidence type="ECO:0000313" key="2">
    <source>
        <dbReference type="EMBL" id="OHT20064.1"/>
    </source>
</evidence>
<sequence>MGEPNGPAPYFGNPPVLADIYTLDGRLQEELARLSAAGTYKTWRQIDPPTWASNAPLRSPDDAAVAATLARHDRRQIGANVDQATRVELSVPYARKDEAKALGARWDAARKVWWIAADNRVALTKAIDGGLLNE</sequence>
<proteinExistence type="predicted"/>
<comment type="caution">
    <text evidence="2">The sequence shown here is derived from an EMBL/GenBank/DDBJ whole genome shotgun (WGS) entry which is preliminary data.</text>
</comment>
<reference evidence="2 3" key="1">
    <citation type="submission" date="2016-09" db="EMBL/GenBank/DDBJ databases">
        <title>Metabolic pathway, cell adaptation mechanisms and a novel monoxygenase revealed through proteogenomic-transcription analysis of a Sphingomonas haloaromaticamans strain degrading the fungicide ortho-phenylphenol.</title>
        <authorList>
            <person name="Perruchon C."/>
            <person name="Papadopoulou E.S."/>
            <person name="Rousidou C."/>
            <person name="Vasileiadis S."/>
            <person name="Tanou G."/>
            <person name="Amoutzias G."/>
            <person name="Molassiotis A."/>
            <person name="Karpouzas D.G."/>
        </authorList>
    </citation>
    <scope>NUCLEOTIDE SEQUENCE [LARGE SCALE GENOMIC DNA]</scope>
    <source>
        <strain evidence="2 3">P3</strain>
    </source>
</reference>
<dbReference type="Proteomes" id="UP000179467">
    <property type="component" value="Unassembled WGS sequence"/>
</dbReference>
<dbReference type="RefSeq" id="WP_139181698.1">
    <property type="nucleotide sequence ID" value="NZ_MIPT01000001.1"/>
</dbReference>